<feature type="compositionally biased region" description="Polar residues" evidence="7">
    <location>
        <begin position="1752"/>
        <end position="1762"/>
    </location>
</feature>
<dbReference type="FunFam" id="3.40.50.2000:FF:000052">
    <property type="entry name" value="Alpha-1,3-glucan synthase Ags2"/>
    <property type="match status" value="1"/>
</dbReference>
<dbReference type="GO" id="GO:0070600">
    <property type="term" value="P:fungal-type cell wall (1-&gt;3)-alpha-glucan biosynthetic process"/>
    <property type="evidence" value="ECO:0007669"/>
    <property type="project" value="TreeGrafter"/>
</dbReference>
<gene>
    <name evidence="10" type="ORF">CLUP02_16620</name>
</gene>
<dbReference type="Pfam" id="PF26111">
    <property type="entry name" value="Ig_Mok13"/>
    <property type="match status" value="1"/>
</dbReference>
<keyword evidence="8" id="KW-0812">Transmembrane</keyword>
<dbReference type="GO" id="GO:0009277">
    <property type="term" value="C:fungal-type cell wall"/>
    <property type="evidence" value="ECO:0007669"/>
    <property type="project" value="TreeGrafter"/>
</dbReference>
<feature type="transmembrane region" description="Helical" evidence="8">
    <location>
        <begin position="1138"/>
        <end position="1159"/>
    </location>
</feature>
<reference evidence="10" key="1">
    <citation type="journal article" date="2021" name="Mol. Plant Microbe Interact.">
        <title>Complete Genome Sequence of the Plant-Pathogenic Fungus Colletotrichum lupini.</title>
        <authorList>
            <person name="Baroncelli R."/>
            <person name="Pensec F."/>
            <person name="Da Lio D."/>
            <person name="Boufleur T."/>
            <person name="Vicente I."/>
            <person name="Sarrocco S."/>
            <person name="Picot A."/>
            <person name="Baraldi E."/>
            <person name="Sukno S."/>
            <person name="Thon M."/>
            <person name="Le Floch G."/>
        </authorList>
    </citation>
    <scope>NUCLEOTIDE SEQUENCE</scope>
    <source>
        <strain evidence="10">IMI 504893</strain>
    </source>
</reference>
<dbReference type="Pfam" id="PF26127">
    <property type="entry name" value="12TM_Mok13"/>
    <property type="match status" value="1"/>
</dbReference>
<feature type="region of interest" description="Disordered" evidence="7">
    <location>
        <begin position="1992"/>
        <end position="2014"/>
    </location>
</feature>
<dbReference type="FunFam" id="3.40.50.2000:FF:000058">
    <property type="entry name" value="Alpha-1,3-glucan synthase Ags1"/>
    <property type="match status" value="1"/>
</dbReference>
<dbReference type="Pfam" id="PF08323">
    <property type="entry name" value="Glyco_transf_5"/>
    <property type="match status" value="1"/>
</dbReference>
<evidence type="ECO:0000313" key="11">
    <source>
        <dbReference type="Proteomes" id="UP000830671"/>
    </source>
</evidence>
<evidence type="ECO:0000256" key="2">
    <source>
        <dbReference type="ARBA" id="ARBA00012688"/>
    </source>
</evidence>
<feature type="compositionally biased region" description="Low complexity" evidence="7">
    <location>
        <begin position="1771"/>
        <end position="1788"/>
    </location>
</feature>
<dbReference type="InterPro" id="IPR006047">
    <property type="entry name" value="GH13_cat_dom"/>
</dbReference>
<feature type="transmembrane region" description="Helical" evidence="8">
    <location>
        <begin position="2289"/>
        <end position="2311"/>
    </location>
</feature>
<keyword evidence="11" id="KW-1185">Reference proteome</keyword>
<feature type="region of interest" description="Disordered" evidence="7">
    <location>
        <begin position="1943"/>
        <end position="1962"/>
    </location>
</feature>
<dbReference type="InterPro" id="IPR017853">
    <property type="entry name" value="GH"/>
</dbReference>
<dbReference type="InterPro" id="IPR058659">
    <property type="entry name" value="Mok11-13/Ags1-like_CBM"/>
</dbReference>
<dbReference type="PANTHER" id="PTHR47182:SF2">
    <property type="entry name" value="CELL WALL ALPHA-1,3-GLUCAN SYNTHASE AGS1"/>
    <property type="match status" value="1"/>
</dbReference>
<dbReference type="Pfam" id="PF00128">
    <property type="entry name" value="Alpha-amylase"/>
    <property type="match status" value="1"/>
</dbReference>
<dbReference type="GeneID" id="73350548"/>
<dbReference type="InterPro" id="IPR058654">
    <property type="entry name" value="Mok11-14/Ags1-like_TM"/>
</dbReference>
<comment type="catalytic activity">
    <reaction evidence="6">
        <text>[(1-&gt;3)-alpha-D-glucosyl](n) + UDP-alpha-D-glucose = [(1-&gt;3)-alpha-D-glucosyl](n+1) + UDP + H(+)</text>
        <dbReference type="Rhea" id="RHEA:19749"/>
        <dbReference type="Rhea" id="RHEA-COMP:11150"/>
        <dbReference type="Rhea" id="RHEA-COMP:11151"/>
        <dbReference type="ChEBI" id="CHEBI:15378"/>
        <dbReference type="ChEBI" id="CHEBI:28100"/>
        <dbReference type="ChEBI" id="CHEBI:58223"/>
        <dbReference type="ChEBI" id="CHEBI:58885"/>
        <dbReference type="EC" id="2.4.1.183"/>
    </reaction>
</comment>
<evidence type="ECO:0000256" key="8">
    <source>
        <dbReference type="SAM" id="Phobius"/>
    </source>
</evidence>
<feature type="domain" description="Glycosyl hydrolase family 13 catalytic" evidence="9">
    <location>
        <begin position="136"/>
        <end position="616"/>
    </location>
</feature>
<protein>
    <recommendedName>
        <fullName evidence="2">alpha-1,3-glucan synthase</fullName>
        <ecNumber evidence="2">2.4.1.183</ecNumber>
    </recommendedName>
</protein>
<dbReference type="GO" id="GO:0047657">
    <property type="term" value="F:alpha-1,3-glucan synthase activity"/>
    <property type="evidence" value="ECO:0007669"/>
    <property type="project" value="UniProtKB-EC"/>
</dbReference>
<evidence type="ECO:0000256" key="7">
    <source>
        <dbReference type="SAM" id="MobiDB-lite"/>
    </source>
</evidence>
<proteinExistence type="inferred from homology"/>
<dbReference type="Gene3D" id="3.40.50.2000">
    <property type="entry name" value="Glycogen Phosphorylase B"/>
    <property type="match status" value="2"/>
</dbReference>
<accession>A0A9Q8WPU4</accession>
<evidence type="ECO:0000256" key="3">
    <source>
        <dbReference type="ARBA" id="ARBA00022676"/>
    </source>
</evidence>
<dbReference type="Proteomes" id="UP000830671">
    <property type="component" value="Chromosome 9"/>
</dbReference>
<evidence type="ECO:0000313" key="10">
    <source>
        <dbReference type="EMBL" id="UQC91086.1"/>
    </source>
</evidence>
<feature type="transmembrane region" description="Helical" evidence="8">
    <location>
        <begin position="2323"/>
        <end position="2343"/>
    </location>
</feature>
<feature type="transmembrane region" description="Helical" evidence="8">
    <location>
        <begin position="2210"/>
        <end position="2234"/>
    </location>
</feature>
<dbReference type="RefSeq" id="XP_049152685.1">
    <property type="nucleotide sequence ID" value="XM_049295538.1"/>
</dbReference>
<name>A0A9Q8WPU4_9PEZI</name>
<dbReference type="CDD" id="cd03791">
    <property type="entry name" value="GT5_Glycogen_synthase_DULL1-like"/>
    <property type="match status" value="1"/>
</dbReference>
<evidence type="ECO:0000256" key="4">
    <source>
        <dbReference type="ARBA" id="ARBA00022679"/>
    </source>
</evidence>
<dbReference type="Gene3D" id="3.20.20.80">
    <property type="entry name" value="Glycosidases"/>
    <property type="match status" value="2"/>
</dbReference>
<dbReference type="EC" id="2.4.1.183" evidence="2"/>
<feature type="transmembrane region" description="Helical" evidence="8">
    <location>
        <begin position="2107"/>
        <end position="2125"/>
    </location>
</feature>
<dbReference type="Pfam" id="PF26114">
    <property type="entry name" value="Ig_2_Mok13"/>
    <property type="match status" value="1"/>
</dbReference>
<keyword evidence="8" id="KW-0472">Membrane</keyword>
<feature type="transmembrane region" description="Helical" evidence="8">
    <location>
        <begin position="2258"/>
        <end position="2277"/>
    </location>
</feature>
<dbReference type="InterPro" id="IPR058658">
    <property type="entry name" value="Mok11-13/Ags1-like_Ig_2"/>
</dbReference>
<sequence length="2468" mass="276717">MYPPTPYHHHHTRTPVDHGHAQKRQASKQVLCCSKISGSIVKSIYPVVPSPLPISDASSIRTSQTKPPNMWFGRLKALLLLGVLSHNVNGLKYEEKYADYNLNTNKDATDPILYDGKWENHKFTESPENWRFPFYTIMLDRFVNGDPENDSANGTVLEQDITGTQLRWGGDIAGLVDTLDYLQGMGIKGIYFGGSMLINAPWNYDSYSPLDHTLLDFHFGNLTEWQAAVQEVHDRGMYIVFDNTMATLGDLIGYKDYLNSSAPFEPHEMDVIYKTDRQYLDWTFPTKYNETCEHFPRLYLEEGKEVGQEIYDMFGGCYDGDFDQFGDTEAFGVYPDYRRQLTKFASVQDRLREWVPAVNQKLAHFSCIMIQQLDIDGFRFDKALQVTVDAQGLFSKKIRECARDLGKDNFFLPGEITGGNTMGSIYIGRGRTPEQWFKDVNTAYNTTNETAKDMDIFLRDEGHQALDSAAFHYSFYRFLVIFLGMDGTGVAGYDVPSNFVEAWNEVLRSNDMINANTGKVDPRHMFGAMNQDTFRWPAIEVGHERSLMGLFVTTLHLPGIPMLTWGEEQAFYVLDNTAQNYMFGRQPLASAPAWQQHGCYSMKATLYFQMPLSKAREGCRDDTVSWDHRDPSHPIRNILKHMYHLRTVYPVLQDGMWLEQLSNKTEELYYPGNSGMATVTGLFSVMRYQLGVQDLGDDLVPVWFIYHNRNVTTTYTFDCSKKDDAIISPFTSGTTVKNLFFPHQTTKLEDSPVKLTYAGNTGYNGCFKNITMAPFEFRAYVPEADFKPPPVAITKFVPGHDARIESTEPSNTVPIELQFSVKMDCDSVTKSITFKSHTDDNSVPTIDSSSVNCTDISETISEWTGALASSFSWKANLLNVKHGVHQVVVTNSSTATGNSTIAATDRFLFRIGAQDNAIVFPHTANYSSNLLTKADDGTITIKHTSAGASKFRYSTNFESSWSDWADYETSTKVVKQSWNGTKAQEWEGEHVIVQYYSKLLGSSAYKVHADIDYDIPRRIPHMFAVGKFNQFGYDSGLLKNMKHQSESEWTWHYMDEWPNYFKMSIWGMNPDKMPDQSFVYGDVDGDNVVERLPPSSLYENAVNITGHPPTPYLAYKVVLNDATFQYQLIPQGNMWIQFFLWLFLFIVPVLTGLAAVQAFKRSFYKVKFNEHGVHDQSKFNMMIQKTRNVFMGAAGAIPLSMRSSTDLVTAAAAATAGNKRKTVLIATMEYNIDDWNLKIKIGGLGVMAQLMGKALKHQNLVWVVPCVGDIEYPIDQIAPSMYVKIMDQEYEIKVQYHIVDNITYVLLDAPVFRKQTKSEPYPPRMDDLESAIYYSAWNQCIAETCNRFPVDMYHINDYHGSIAPLYLLPKTIPVALSLHNAEFQGLWPMRTPEESAEVCKAYNLDIDIVKKYVQYGSVFNLLHAGASYLRVHQNGFGAVGVSRKYGDRSFARYPIFWGLNKVGQLPNPDPTDTADWDKNDFMNQPKIEVDPAYEAGRGELRRQAQEWAGLNVDPEAELFVFVGRWSLQKGVDLIADIFPWVLDNYPKAQLITIGPMIDLYGRFAALKLAKLMELYPGRVFSKPEFTALPPYIFSGAEFALIPSRDEPFGLVAVEFGRKGALGVGARVGGLGQMPGWWYTVESTKAAHLTKQFKHAIKDALATDTKTRAMMRAWSAKQRFPVAEWLEKLEKLQQGCISAHAKYGKKGLKKGNVLVKKTRPGSIQEPLRGEVELVDRSPAWMRQVSDYDDDGTTLHTGRTTPAGMQTPVGMQTPMMYTSTPGSPSMSPSPAYVDSPYGSRANSPGPFGRQMEHGRNISDTHSRNFSLPGQAGQDGVHSRNVSGFSMADTLPLPPPGGGLGMQQDNSSRASMLSVEDVVGDRHDYKLQQVDPFFTDSKGEFYEHFEEKLKALNAGNSISELCIEDYLIKSEKEWFDMYLDARLGRSASPSSARGQSRSRASSPNASRLSLGMFKNKSSSKLSLPLERGRARKSGLMNSMAADDPNGAYDSRTPPDSPGSYNAQFDLPEDYVAPTGVRKWLQYRVGDWPVYAMLLALNQVIATNSYQVTLLTGEVGQTAEKLYIIATIYLVSSVFWYVLSRTMPLLYPLSAPYAVYGIAFLVLGCSPFAGDNNTMVWLQNAATGLYAFASSSGSLAFAFNFGTDGGSTVPKWIQRLAIIQGLTQIYTLGLWAWGSLVSEAEANSVAKPTLAGKPALLGICLPVAILLWAIGAILYLGLPDFYRQTPGPIPQLWKTLMKRKTIAWYLMAVCIQNYFLSTLFGRNWFFLFASQHVPVWSMVILALFFFIIVWAVVLWGLAKASESHPWLFPMFAVGLGAPRWAQIWWGTSRIGLWMPWAGSAVAGAVLSRVLWLWLGVLDGLQGAGIGMILMLTLTRVHVAAACVAAQVLGSIFTMLARATAPNNVGPGPVFPDISEGLGIAFANAWFWVVLLLNLFICIGYFKFFRKEQVSKP</sequence>
<keyword evidence="8" id="KW-1133">Transmembrane helix</keyword>
<feature type="transmembrane region" description="Helical" evidence="8">
    <location>
        <begin position="2169"/>
        <end position="2190"/>
    </location>
</feature>
<dbReference type="SUPFAM" id="SSF53756">
    <property type="entry name" value="UDP-Glycosyltransferase/glycogen phosphorylase"/>
    <property type="match status" value="1"/>
</dbReference>
<dbReference type="KEGG" id="clup:CLUP02_16620"/>
<feature type="transmembrane region" description="Helical" evidence="8">
    <location>
        <begin position="2432"/>
        <end position="2457"/>
    </location>
</feature>
<dbReference type="Pfam" id="PF26122">
    <property type="entry name" value="CBM_Mok13"/>
    <property type="match status" value="1"/>
</dbReference>
<feature type="transmembrane region" description="Helical" evidence="8">
    <location>
        <begin position="2349"/>
        <end position="2372"/>
    </location>
</feature>
<feature type="compositionally biased region" description="Basic and acidic residues" evidence="7">
    <location>
        <begin position="1808"/>
        <end position="1820"/>
    </location>
</feature>
<dbReference type="EMBL" id="CP019481">
    <property type="protein sequence ID" value="UQC91086.1"/>
    <property type="molecule type" value="Genomic_DNA"/>
</dbReference>
<dbReference type="InterPro" id="IPR058655">
    <property type="entry name" value="Mok11-14/Ags1-like"/>
</dbReference>
<evidence type="ECO:0000259" key="9">
    <source>
        <dbReference type="SMART" id="SM00642"/>
    </source>
</evidence>
<evidence type="ECO:0000256" key="1">
    <source>
        <dbReference type="ARBA" id="ARBA00006122"/>
    </source>
</evidence>
<dbReference type="PANTHER" id="PTHR47182">
    <property type="entry name" value="CELL WALL ALPHA-1,3-GLUCAN SYNTHASE AGS1-RELATED"/>
    <property type="match status" value="1"/>
</dbReference>
<dbReference type="SMART" id="SM00642">
    <property type="entry name" value="Aamy"/>
    <property type="match status" value="1"/>
</dbReference>
<dbReference type="InterPro" id="IPR058656">
    <property type="entry name" value="Mok11-13/Ags1-like_GH"/>
</dbReference>
<dbReference type="CDD" id="cd11323">
    <property type="entry name" value="AmyAc_AGS"/>
    <property type="match status" value="1"/>
</dbReference>
<keyword evidence="4" id="KW-0808">Transferase</keyword>
<keyword evidence="3" id="KW-0328">Glycosyltransferase</keyword>
<feature type="region of interest" description="Disordered" evidence="7">
    <location>
        <begin position="1"/>
        <end position="23"/>
    </location>
</feature>
<dbReference type="Pfam" id="PF26108">
    <property type="entry name" value="GH_Mok13"/>
    <property type="match status" value="1"/>
</dbReference>
<dbReference type="InterPro" id="IPR013534">
    <property type="entry name" value="Starch_synth_cat_dom"/>
</dbReference>
<dbReference type="InterPro" id="IPR058657">
    <property type="entry name" value="Mok11-13/Ags1-like_Ig"/>
</dbReference>
<feature type="transmembrane region" description="Helical" evidence="8">
    <location>
        <begin position="2137"/>
        <end position="2157"/>
    </location>
</feature>
<comment type="similarity">
    <text evidence="1">Belongs to the glycosyltransferase group 1 family.</text>
</comment>
<evidence type="ECO:0000256" key="5">
    <source>
        <dbReference type="ARBA" id="ARBA00023316"/>
    </source>
</evidence>
<dbReference type="FunFam" id="3.20.20.80:FF:000073">
    <property type="entry name" value="Alpha-1,3-glucan synthase Ags2"/>
    <property type="match status" value="1"/>
</dbReference>
<organism evidence="10 11">
    <name type="scientific">Colletotrichum lupini</name>
    <dbReference type="NCBI Taxonomy" id="145971"/>
    <lineage>
        <taxon>Eukaryota</taxon>
        <taxon>Fungi</taxon>
        <taxon>Dikarya</taxon>
        <taxon>Ascomycota</taxon>
        <taxon>Pezizomycotina</taxon>
        <taxon>Sordariomycetes</taxon>
        <taxon>Hypocreomycetidae</taxon>
        <taxon>Glomerellales</taxon>
        <taxon>Glomerellaceae</taxon>
        <taxon>Colletotrichum</taxon>
        <taxon>Colletotrichum acutatum species complex</taxon>
    </lineage>
</organism>
<dbReference type="SUPFAM" id="SSF51445">
    <property type="entry name" value="(Trans)glycosidases"/>
    <property type="match status" value="1"/>
</dbReference>
<keyword evidence="5" id="KW-0961">Cell wall biogenesis/degradation</keyword>
<evidence type="ECO:0000256" key="6">
    <source>
        <dbReference type="ARBA" id="ARBA00048960"/>
    </source>
</evidence>
<feature type="region of interest" description="Disordered" evidence="7">
    <location>
        <begin position="1743"/>
        <end position="1845"/>
    </location>
</feature>
<feature type="transmembrane region" description="Helical" evidence="8">
    <location>
        <begin position="2392"/>
        <end position="2412"/>
    </location>
</feature>
<feature type="transmembrane region" description="Helical" evidence="8">
    <location>
        <begin position="2078"/>
        <end position="2095"/>
    </location>
</feature>